<dbReference type="RefSeq" id="WP_382377098.1">
    <property type="nucleotide sequence ID" value="NZ_JBHRZI010000025.1"/>
</dbReference>
<dbReference type="EMBL" id="JBHRZI010000025">
    <property type="protein sequence ID" value="MFC3895561.1"/>
    <property type="molecule type" value="Genomic_DNA"/>
</dbReference>
<protein>
    <submittedName>
        <fullName evidence="2">Uncharacterized protein</fullName>
    </submittedName>
</protein>
<evidence type="ECO:0000313" key="2">
    <source>
        <dbReference type="EMBL" id="MFC3895561.1"/>
    </source>
</evidence>
<feature type="transmembrane region" description="Helical" evidence="1">
    <location>
        <begin position="183"/>
        <end position="206"/>
    </location>
</feature>
<feature type="transmembrane region" description="Helical" evidence="1">
    <location>
        <begin position="36"/>
        <end position="61"/>
    </location>
</feature>
<reference evidence="3" key="1">
    <citation type="journal article" date="2019" name="Int. J. Syst. Evol. Microbiol.">
        <title>The Global Catalogue of Microorganisms (GCM) 10K type strain sequencing project: providing services to taxonomists for standard genome sequencing and annotation.</title>
        <authorList>
            <consortium name="The Broad Institute Genomics Platform"/>
            <consortium name="The Broad Institute Genome Sequencing Center for Infectious Disease"/>
            <person name="Wu L."/>
            <person name="Ma J."/>
        </authorList>
    </citation>
    <scope>NUCLEOTIDE SEQUENCE [LARGE SCALE GENOMIC DNA]</scope>
    <source>
        <strain evidence="3">CGMCC 4.7405</strain>
    </source>
</reference>
<dbReference type="Proteomes" id="UP001595690">
    <property type="component" value="Unassembled WGS sequence"/>
</dbReference>
<gene>
    <name evidence="2" type="ORF">ACFOWZ_29150</name>
</gene>
<evidence type="ECO:0000256" key="1">
    <source>
        <dbReference type="SAM" id="Phobius"/>
    </source>
</evidence>
<proteinExistence type="predicted"/>
<keyword evidence="3" id="KW-1185">Reference proteome</keyword>
<sequence>MRGIRGRGFVLAAVGMVLAAWVVVVAATADVGNPRVLVAAAVCGGLVCLGPVAGGLVAARIADVAAAGRVRHVFVVLEGAALAIFFPFYWFTFGVEPVGKPGGFLLGVVLVLAVPVVAALLLTTWSSRTVHRIVVEDSGPIVPDSGDGAPAQRVRVLGTVLIVVGVVLSAGVTAVAFAAPSNWLFLEIFGLLVTFTPVLLGIALSRVKDVYSARRRNVGAYFIVPTASGFAVAKIGSTGAELGMLFGALIFGAVVLLVIALLVVREYTGEWDRPWREQRRAVSR</sequence>
<feature type="transmembrane region" description="Helical" evidence="1">
    <location>
        <begin position="218"/>
        <end position="236"/>
    </location>
</feature>
<feature type="transmembrane region" description="Helical" evidence="1">
    <location>
        <begin position="103"/>
        <end position="122"/>
    </location>
</feature>
<keyword evidence="1" id="KW-0812">Transmembrane</keyword>
<feature type="transmembrane region" description="Helical" evidence="1">
    <location>
        <begin position="73"/>
        <end position="91"/>
    </location>
</feature>
<comment type="caution">
    <text evidence="2">The sequence shown here is derived from an EMBL/GenBank/DDBJ whole genome shotgun (WGS) entry which is preliminary data.</text>
</comment>
<keyword evidence="1" id="KW-0472">Membrane</keyword>
<organism evidence="2 3">
    <name type="scientific">Lentzea rhizosphaerae</name>
    <dbReference type="NCBI Taxonomy" id="2041025"/>
    <lineage>
        <taxon>Bacteria</taxon>
        <taxon>Bacillati</taxon>
        <taxon>Actinomycetota</taxon>
        <taxon>Actinomycetes</taxon>
        <taxon>Pseudonocardiales</taxon>
        <taxon>Pseudonocardiaceae</taxon>
        <taxon>Lentzea</taxon>
    </lineage>
</organism>
<feature type="transmembrane region" description="Helical" evidence="1">
    <location>
        <begin position="242"/>
        <end position="264"/>
    </location>
</feature>
<evidence type="ECO:0000313" key="3">
    <source>
        <dbReference type="Proteomes" id="UP001595690"/>
    </source>
</evidence>
<name>A0ABV8C0U8_9PSEU</name>
<feature type="transmembrane region" description="Helical" evidence="1">
    <location>
        <begin position="156"/>
        <end position="177"/>
    </location>
</feature>
<accession>A0ABV8C0U8</accession>
<keyword evidence="1" id="KW-1133">Transmembrane helix</keyword>